<keyword evidence="1" id="KW-1133">Transmembrane helix</keyword>
<evidence type="ECO:0000256" key="1">
    <source>
        <dbReference type="SAM" id="Phobius"/>
    </source>
</evidence>
<accession>A0ABV6YT06</accession>
<dbReference type="EMBL" id="JBHPBY010000032">
    <property type="protein sequence ID" value="MFC1849306.1"/>
    <property type="molecule type" value="Genomic_DNA"/>
</dbReference>
<organism evidence="2 3">
    <name type="scientific">candidate division CSSED10-310 bacterium</name>
    <dbReference type="NCBI Taxonomy" id="2855610"/>
    <lineage>
        <taxon>Bacteria</taxon>
        <taxon>Bacteria division CSSED10-310</taxon>
    </lineage>
</organism>
<keyword evidence="3" id="KW-1185">Reference proteome</keyword>
<evidence type="ECO:0000313" key="2">
    <source>
        <dbReference type="EMBL" id="MFC1849306.1"/>
    </source>
</evidence>
<evidence type="ECO:0000313" key="3">
    <source>
        <dbReference type="Proteomes" id="UP001594351"/>
    </source>
</evidence>
<protein>
    <submittedName>
        <fullName evidence="2">Uncharacterized protein</fullName>
    </submittedName>
</protein>
<feature type="transmembrane region" description="Helical" evidence="1">
    <location>
        <begin position="701"/>
        <end position="726"/>
    </location>
</feature>
<dbReference type="Proteomes" id="UP001594351">
    <property type="component" value="Unassembled WGS sequence"/>
</dbReference>
<gene>
    <name evidence="2" type="ORF">ACFL27_03770</name>
</gene>
<keyword evidence="1" id="KW-0472">Membrane</keyword>
<sequence>MKQIWSLSRALMFIVLFSHSLILQAQENRPEGLVSIPWEKFQKLLTLDEDEIVLSLEEYQVILKQTGRSYTQPLPVRNGKVILSRAQFNSILNQMKPAELEKMKPPADYLIIRSSYKGKLTADSVSIQADFDIEIFQTAKPKYYKIPLFPQNLALKKVLLDQEDALITMENGRYTVTTLAAGKHHLTVYFSLKTVLQGQPQSFSFPVPMTPITSLELEIPLSNVSVEVTNAQQLVCAGHNGLTRVSALLPATSHIHVRWRKKIPEAEKGPAKIYVNSQNHLIIEDDALRINASIALSVLQNSISSVLLRVPHGYNVLEVRGSNLGDWQEVEQKDQRFLNIPFMYPQKGKFTLSILAEKLLPETPITVEYNGFEVADAIREKGFLGVELKSTSEAIVADHRELDRLDVSELPQALISLSQKPLLFGFKYLHHPFSLVLDITKHAELTTINTVVDSASGVTLFTEDGKLVHRIVYKIRNNSKQFMSLTLPRGSQVWSVFVGGEPTKPMINEKKILIPLNRSKQGATGLVAFDVELIYYEKSNPFHFCNVKEGYFPVPDVLMSQMTWSVYLPIGYTYPYFGGTVEKENVASFLNTQTQVLNGTRHNSLPGMLNSEPNDAKQRRQEVSQLKKRFNPNLALSEEQLSYQIDNERQFGQRVQQLQQEAVPLTKGFVPIRIQIPKTGQIFRFAKTIVSEEPLHMNFTFISHTALLTITVFIMLGLLICVYLLRGKIKNFLRACQNRYQLSYTPLVFLILGIILLPHTKYYAILCLVISGLAFILIWKRKRQEKAV</sequence>
<keyword evidence="1" id="KW-0812">Transmembrane</keyword>
<feature type="transmembrane region" description="Helical" evidence="1">
    <location>
        <begin position="762"/>
        <end position="779"/>
    </location>
</feature>
<feature type="transmembrane region" description="Helical" evidence="1">
    <location>
        <begin position="738"/>
        <end position="756"/>
    </location>
</feature>
<name>A0ABV6YT06_UNCC1</name>
<proteinExistence type="predicted"/>
<comment type="caution">
    <text evidence="2">The sequence shown here is derived from an EMBL/GenBank/DDBJ whole genome shotgun (WGS) entry which is preliminary data.</text>
</comment>
<reference evidence="2 3" key="1">
    <citation type="submission" date="2024-09" db="EMBL/GenBank/DDBJ databases">
        <title>Laminarin stimulates single cell rates of sulfate reduction while oxygen inhibits transcriptomic activity in coastal marine sediment.</title>
        <authorList>
            <person name="Lindsay M."/>
            <person name="Orcutt B."/>
            <person name="Emerson D."/>
            <person name="Stepanauskas R."/>
            <person name="D'Angelo T."/>
        </authorList>
    </citation>
    <scope>NUCLEOTIDE SEQUENCE [LARGE SCALE GENOMIC DNA]</scope>
    <source>
        <strain evidence="2">SAG AM-311-K15</strain>
    </source>
</reference>